<dbReference type="GO" id="GO:0047661">
    <property type="term" value="F:amino-acid racemase activity"/>
    <property type="evidence" value="ECO:0007669"/>
    <property type="project" value="InterPro"/>
</dbReference>
<sequence length="257" mass="27219">MKIPVIGIVGGVGPYAGLELNRKVFENTLTDGSDQSHLEVLLFSAGARVPDRTEYLLGREKNNPAEGLYQALAALSAAGAELAAIACNTAHSAKIIGPLKERISAAGLKIELLDLIEETGVYILRKFGPGAAAGLLATEGTLATGVYDRLKEESLGGIRLIAPEPEIMSLVHRAIYDREYGIKAFSAPVTARARADCLKAVEHLAGRGARLAILGCTELPLALPERNIGDLVLIDPGEVVARSLIRRAAPEKLKPES</sequence>
<evidence type="ECO:0000256" key="1">
    <source>
        <dbReference type="ARBA" id="ARBA00007847"/>
    </source>
</evidence>
<dbReference type="EMBL" id="MFIX01000172">
    <property type="protein sequence ID" value="OGG02787.1"/>
    <property type="molecule type" value="Genomic_DNA"/>
</dbReference>
<evidence type="ECO:0000313" key="4">
    <source>
        <dbReference type="Proteomes" id="UP000179129"/>
    </source>
</evidence>
<comment type="similarity">
    <text evidence="1">Belongs to the aspartate/glutamate racemases family.</text>
</comment>
<dbReference type="PANTHER" id="PTHR21198">
    <property type="entry name" value="GLUTAMATE RACEMASE"/>
    <property type="match status" value="1"/>
</dbReference>
<dbReference type="InterPro" id="IPR015942">
    <property type="entry name" value="Asp/Glu/hydantoin_racemase"/>
</dbReference>
<keyword evidence="2" id="KW-0413">Isomerase</keyword>
<gene>
    <name evidence="3" type="ORF">A3F83_05840</name>
</gene>
<dbReference type="Proteomes" id="UP000179129">
    <property type="component" value="Unassembled WGS sequence"/>
</dbReference>
<proteinExistence type="inferred from homology"/>
<evidence type="ECO:0000256" key="2">
    <source>
        <dbReference type="ARBA" id="ARBA00023235"/>
    </source>
</evidence>
<evidence type="ECO:0008006" key="5">
    <source>
        <dbReference type="Google" id="ProtNLM"/>
    </source>
</evidence>
<dbReference type="NCBIfam" id="TIGR00035">
    <property type="entry name" value="asp_race"/>
    <property type="match status" value="1"/>
</dbReference>
<accession>A0A1F5YS35</accession>
<organism evidence="3 4">
    <name type="scientific">Candidatus Glassbacteria bacterium RIFCSPLOWO2_12_FULL_58_11</name>
    <dbReference type="NCBI Taxonomy" id="1817867"/>
    <lineage>
        <taxon>Bacteria</taxon>
        <taxon>Candidatus Glassiibacteriota</taxon>
    </lineage>
</organism>
<protein>
    <recommendedName>
        <fullName evidence="5">Aspartate racemase</fullName>
    </recommendedName>
</protein>
<dbReference type="Pfam" id="PF01177">
    <property type="entry name" value="Asp_Glu_race"/>
    <property type="match status" value="1"/>
</dbReference>
<dbReference type="PROSITE" id="PS00923">
    <property type="entry name" value="ASP_GLU_RACEMASE_1"/>
    <property type="match status" value="1"/>
</dbReference>
<dbReference type="InterPro" id="IPR001920">
    <property type="entry name" value="Asp/Glu_race"/>
</dbReference>
<comment type="caution">
    <text evidence="3">The sequence shown here is derived from an EMBL/GenBank/DDBJ whole genome shotgun (WGS) entry which is preliminary data.</text>
</comment>
<dbReference type="STRING" id="1817867.A3F83_05840"/>
<dbReference type="InterPro" id="IPR018187">
    <property type="entry name" value="Asp/Glu_racemase_AS_1"/>
</dbReference>
<reference evidence="3 4" key="1">
    <citation type="journal article" date="2016" name="Nat. Commun.">
        <title>Thousands of microbial genomes shed light on interconnected biogeochemical processes in an aquifer system.</title>
        <authorList>
            <person name="Anantharaman K."/>
            <person name="Brown C.T."/>
            <person name="Hug L.A."/>
            <person name="Sharon I."/>
            <person name="Castelle C.J."/>
            <person name="Probst A.J."/>
            <person name="Thomas B.C."/>
            <person name="Singh A."/>
            <person name="Wilkins M.J."/>
            <person name="Karaoz U."/>
            <person name="Brodie E.L."/>
            <person name="Williams K.H."/>
            <person name="Hubbard S.S."/>
            <person name="Banfield J.F."/>
        </authorList>
    </citation>
    <scope>NUCLEOTIDE SEQUENCE [LARGE SCALE GENOMIC DNA]</scope>
</reference>
<dbReference type="Gene3D" id="3.40.50.1860">
    <property type="match status" value="2"/>
</dbReference>
<dbReference type="SUPFAM" id="SSF53681">
    <property type="entry name" value="Aspartate/glutamate racemase"/>
    <property type="match status" value="2"/>
</dbReference>
<dbReference type="PANTHER" id="PTHR21198:SF7">
    <property type="entry name" value="ASPARTATE-GLUTAMATE RACEMASE FAMILY"/>
    <property type="match status" value="1"/>
</dbReference>
<dbReference type="AlphaFoldDB" id="A0A1F5YS35"/>
<name>A0A1F5YS35_9BACT</name>
<evidence type="ECO:0000313" key="3">
    <source>
        <dbReference type="EMBL" id="OGG02787.1"/>
    </source>
</evidence>
<dbReference type="InterPro" id="IPR004380">
    <property type="entry name" value="Asp_race"/>
</dbReference>